<comment type="similarity">
    <text evidence="2">Belongs to the DedA family.</text>
</comment>
<feature type="domain" description="Phosphatidic acid phosphatase type 2/haloperoxidase" evidence="8">
    <location>
        <begin position="319"/>
        <end position="430"/>
    </location>
</feature>
<dbReference type="EMBL" id="FOBC01000005">
    <property type="protein sequence ID" value="SEK86402.1"/>
    <property type="molecule type" value="Genomic_DNA"/>
</dbReference>
<evidence type="ECO:0000256" key="3">
    <source>
        <dbReference type="ARBA" id="ARBA00022475"/>
    </source>
</evidence>
<keyword evidence="6 7" id="KW-0472">Membrane</keyword>
<keyword evidence="3" id="KW-1003">Cell membrane</keyword>
<evidence type="ECO:0000259" key="8">
    <source>
        <dbReference type="SMART" id="SM00014"/>
    </source>
</evidence>
<feature type="transmembrane region" description="Helical" evidence="7">
    <location>
        <begin position="176"/>
        <end position="197"/>
    </location>
</feature>
<feature type="transmembrane region" description="Helical" evidence="7">
    <location>
        <begin position="415"/>
        <end position="433"/>
    </location>
</feature>
<dbReference type="PANTHER" id="PTHR30353:SF15">
    <property type="entry name" value="INNER MEMBRANE PROTEIN YABI"/>
    <property type="match status" value="1"/>
</dbReference>
<evidence type="ECO:0000256" key="5">
    <source>
        <dbReference type="ARBA" id="ARBA00022989"/>
    </source>
</evidence>
<dbReference type="InterPro" id="IPR000326">
    <property type="entry name" value="PAP2/HPO"/>
</dbReference>
<dbReference type="InterPro" id="IPR036938">
    <property type="entry name" value="PAP2/HPO_sf"/>
</dbReference>
<dbReference type="Proteomes" id="UP000198807">
    <property type="component" value="Unassembled WGS sequence"/>
</dbReference>
<dbReference type="SUPFAM" id="SSF48317">
    <property type="entry name" value="Acid phosphatase/Vanadium-dependent haloperoxidase"/>
    <property type="match status" value="1"/>
</dbReference>
<proteinExistence type="inferred from homology"/>
<evidence type="ECO:0000256" key="4">
    <source>
        <dbReference type="ARBA" id="ARBA00022692"/>
    </source>
</evidence>
<reference evidence="10" key="1">
    <citation type="submission" date="2016-10" db="EMBL/GenBank/DDBJ databases">
        <authorList>
            <person name="Varghese N."/>
            <person name="Submissions S."/>
        </authorList>
    </citation>
    <scope>NUCLEOTIDE SEQUENCE [LARGE SCALE GENOMIC DNA]</scope>
    <source>
        <strain evidence="10">CGMCC 1.9150</strain>
    </source>
</reference>
<keyword evidence="10" id="KW-1185">Reference proteome</keyword>
<keyword evidence="4 7" id="KW-0812">Transmembrane</keyword>
<evidence type="ECO:0000313" key="9">
    <source>
        <dbReference type="EMBL" id="SEK86402.1"/>
    </source>
</evidence>
<evidence type="ECO:0000256" key="6">
    <source>
        <dbReference type="ARBA" id="ARBA00023136"/>
    </source>
</evidence>
<dbReference type="RefSeq" id="WP_089711252.1">
    <property type="nucleotide sequence ID" value="NZ_FOBC01000005.1"/>
</dbReference>
<organism evidence="9 10">
    <name type="scientific">Halomonas daqiaonensis</name>
    <dbReference type="NCBI Taxonomy" id="650850"/>
    <lineage>
        <taxon>Bacteria</taxon>
        <taxon>Pseudomonadati</taxon>
        <taxon>Pseudomonadota</taxon>
        <taxon>Gammaproteobacteria</taxon>
        <taxon>Oceanospirillales</taxon>
        <taxon>Halomonadaceae</taxon>
        <taxon>Halomonas</taxon>
    </lineage>
</organism>
<dbReference type="InterPro" id="IPR032818">
    <property type="entry name" value="DedA-like"/>
</dbReference>
<feature type="transmembrane region" description="Helical" evidence="7">
    <location>
        <begin position="356"/>
        <end position="376"/>
    </location>
</feature>
<dbReference type="AlphaFoldDB" id="A0A1H7KI03"/>
<dbReference type="GO" id="GO:0005886">
    <property type="term" value="C:plasma membrane"/>
    <property type="evidence" value="ECO:0007669"/>
    <property type="project" value="UniProtKB-SubCell"/>
</dbReference>
<evidence type="ECO:0000313" key="10">
    <source>
        <dbReference type="Proteomes" id="UP000198807"/>
    </source>
</evidence>
<feature type="transmembrane region" description="Helical" evidence="7">
    <location>
        <begin position="56"/>
        <end position="80"/>
    </location>
</feature>
<evidence type="ECO:0000256" key="1">
    <source>
        <dbReference type="ARBA" id="ARBA00004651"/>
    </source>
</evidence>
<dbReference type="Pfam" id="PF09335">
    <property type="entry name" value="VTT_dom"/>
    <property type="match status" value="1"/>
</dbReference>
<feature type="transmembrane region" description="Helical" evidence="7">
    <location>
        <begin position="239"/>
        <end position="260"/>
    </location>
</feature>
<dbReference type="InterPro" id="IPR032816">
    <property type="entry name" value="VTT_dom"/>
</dbReference>
<dbReference type="Gene3D" id="1.20.144.10">
    <property type="entry name" value="Phosphatidic acid phosphatase type 2/haloperoxidase"/>
    <property type="match status" value="1"/>
</dbReference>
<accession>A0A1H7KI03</accession>
<keyword evidence="5 7" id="KW-1133">Transmembrane helix</keyword>
<feature type="transmembrane region" description="Helical" evidence="7">
    <location>
        <begin position="320"/>
        <end position="341"/>
    </location>
</feature>
<gene>
    <name evidence="9" type="ORF">SAMN04488129_10513</name>
</gene>
<feature type="transmembrane region" description="Helical" evidence="7">
    <location>
        <begin position="16"/>
        <end position="44"/>
    </location>
</feature>
<feature type="transmembrane region" description="Helical" evidence="7">
    <location>
        <begin position="388"/>
        <end position="409"/>
    </location>
</feature>
<sequence>MSISDTLFQLAPSPGLLLLIIAAIALVESLALVGLLVPGVVLMTAATSLAGHHDQAVVPVLGAAFLGAVAGDGVSFLLGYTQRERVTAMWPLSLHPEWLARGARFFQRHGSLSVVLGRFVGPVRPVVPLIAGMLKMSPRTYTWANLGSALLWAPAYVLPGYLLGRTWQQLLDLPEGLRPWLIGLGVLVILLAVAFSWCRHLVTRDGMVYRGLVGLSRRSSLGRHLWRLLSPPHDVEPPLASWLLLLLSLAALSAWTLVVIHHAGPLAMDLQLARLLESLALPGLAVFGGIMAKAGDLLGVLALALPWAAWLLWRRHLPAFWHIAGGLVGIALLNTLLKAAIGRARPNTPAHLADSFSYPSAHTSTAVVLFGMAAAFASRELPRGRRFLAYWAAIAVILPMALSRLLIGVHWLSDLIGGALLGLVVCALVQLAWQRQPRPGLGPCPWHLLGVASLVLVAARIAWLPAV</sequence>
<dbReference type="PANTHER" id="PTHR30353">
    <property type="entry name" value="INNER MEMBRANE PROTEIN DEDA-RELATED"/>
    <property type="match status" value="1"/>
</dbReference>
<feature type="transmembrane region" description="Helical" evidence="7">
    <location>
        <begin position="143"/>
        <end position="164"/>
    </location>
</feature>
<evidence type="ECO:0000256" key="2">
    <source>
        <dbReference type="ARBA" id="ARBA00010792"/>
    </source>
</evidence>
<feature type="transmembrane region" description="Helical" evidence="7">
    <location>
        <begin position="445"/>
        <end position="463"/>
    </location>
</feature>
<dbReference type="STRING" id="650850.SAMN04488129_10513"/>
<protein>
    <submittedName>
        <fullName evidence="9">Undecaprenyl-diphosphatase</fullName>
    </submittedName>
</protein>
<dbReference type="Pfam" id="PF01569">
    <property type="entry name" value="PAP2"/>
    <property type="match status" value="1"/>
</dbReference>
<name>A0A1H7KI03_9GAMM</name>
<dbReference type="SMART" id="SM00014">
    <property type="entry name" value="acidPPc"/>
    <property type="match status" value="1"/>
</dbReference>
<evidence type="ECO:0000256" key="7">
    <source>
        <dbReference type="SAM" id="Phobius"/>
    </source>
</evidence>
<dbReference type="CDD" id="cd03392">
    <property type="entry name" value="PAP2_like_2"/>
    <property type="match status" value="1"/>
</dbReference>
<comment type="subcellular location">
    <subcellularLocation>
        <location evidence="1">Cell membrane</location>
        <topology evidence="1">Multi-pass membrane protein</topology>
    </subcellularLocation>
</comment>
<dbReference type="OrthoDB" id="9780918at2"/>